<dbReference type="PATRIC" id="fig|1187852.3.peg.2586"/>
<gene>
    <name evidence="2" type="ORF">VQ03_24490</name>
</gene>
<evidence type="ECO:0000313" key="3">
    <source>
        <dbReference type="Proteomes" id="UP000036449"/>
    </source>
</evidence>
<dbReference type="OrthoDB" id="8004427at2"/>
<evidence type="ECO:0000256" key="1">
    <source>
        <dbReference type="SAM" id="Phobius"/>
    </source>
</evidence>
<accession>A0A0J6V4I2</accession>
<comment type="caution">
    <text evidence="2">The sequence shown here is derived from an EMBL/GenBank/DDBJ whole genome shotgun (WGS) entry which is preliminary data.</text>
</comment>
<organism evidence="2 3">
    <name type="scientific">Methylobacterium tarhaniae</name>
    <dbReference type="NCBI Taxonomy" id="1187852"/>
    <lineage>
        <taxon>Bacteria</taxon>
        <taxon>Pseudomonadati</taxon>
        <taxon>Pseudomonadota</taxon>
        <taxon>Alphaproteobacteria</taxon>
        <taxon>Hyphomicrobiales</taxon>
        <taxon>Methylobacteriaceae</taxon>
        <taxon>Methylobacterium</taxon>
    </lineage>
</organism>
<protein>
    <submittedName>
        <fullName evidence="2">Uncharacterized protein</fullName>
    </submittedName>
</protein>
<dbReference type="EMBL" id="LABZ01000191">
    <property type="protein sequence ID" value="KMO33806.1"/>
    <property type="molecule type" value="Genomic_DNA"/>
</dbReference>
<keyword evidence="3" id="KW-1185">Reference proteome</keyword>
<dbReference type="RefSeq" id="WP_048453505.1">
    <property type="nucleotide sequence ID" value="NZ_LABZ01000191.1"/>
</dbReference>
<sequence>MASPLPLVCRSTEPLRIAAVSRRRPVSRFPVAMLMRGLAVIAALGVPLAAATLADLAHPVPPASAR</sequence>
<name>A0A0J6V4I2_9HYPH</name>
<proteinExistence type="predicted"/>
<keyword evidence="1" id="KW-0472">Membrane</keyword>
<dbReference type="Proteomes" id="UP000036449">
    <property type="component" value="Unassembled WGS sequence"/>
</dbReference>
<feature type="transmembrane region" description="Helical" evidence="1">
    <location>
        <begin position="31"/>
        <end position="54"/>
    </location>
</feature>
<keyword evidence="1" id="KW-0812">Transmembrane</keyword>
<evidence type="ECO:0000313" key="2">
    <source>
        <dbReference type="EMBL" id="KMO33806.1"/>
    </source>
</evidence>
<reference evidence="2 3" key="1">
    <citation type="submission" date="2015-03" db="EMBL/GenBank/DDBJ databases">
        <title>Genome sequencing of Methylobacterium tarhaniae DSM 25844.</title>
        <authorList>
            <person name="Chaudhry V."/>
            <person name="Patil P.B."/>
        </authorList>
    </citation>
    <scope>NUCLEOTIDE SEQUENCE [LARGE SCALE GENOMIC DNA]</scope>
    <source>
        <strain evidence="2 3">DSM 25844</strain>
    </source>
</reference>
<keyword evidence="1" id="KW-1133">Transmembrane helix</keyword>
<dbReference type="AlphaFoldDB" id="A0A0J6V4I2"/>